<evidence type="ECO:0000313" key="2">
    <source>
        <dbReference type="EMBL" id="KOO29406.1"/>
    </source>
</evidence>
<organism evidence="2 3">
    <name type="scientific">Chrysochromulina tobinii</name>
    <dbReference type="NCBI Taxonomy" id="1460289"/>
    <lineage>
        <taxon>Eukaryota</taxon>
        <taxon>Haptista</taxon>
        <taxon>Haptophyta</taxon>
        <taxon>Prymnesiophyceae</taxon>
        <taxon>Prymnesiales</taxon>
        <taxon>Chrysochromulinaceae</taxon>
        <taxon>Chrysochromulina</taxon>
    </lineage>
</organism>
<name>A0A0M0JS06_9EUKA</name>
<dbReference type="InterPro" id="IPR011990">
    <property type="entry name" value="TPR-like_helical_dom_sf"/>
</dbReference>
<feature type="compositionally biased region" description="Basic and acidic residues" evidence="1">
    <location>
        <begin position="358"/>
        <end position="379"/>
    </location>
</feature>
<proteinExistence type="predicted"/>
<keyword evidence="3" id="KW-1185">Reference proteome</keyword>
<evidence type="ECO:0000313" key="3">
    <source>
        <dbReference type="Proteomes" id="UP000037460"/>
    </source>
</evidence>
<accession>A0A0M0JS06</accession>
<evidence type="ECO:0000256" key="1">
    <source>
        <dbReference type="SAM" id="MobiDB-lite"/>
    </source>
</evidence>
<gene>
    <name evidence="2" type="ORF">Ctob_003532</name>
</gene>
<comment type="caution">
    <text evidence="2">The sequence shown here is derived from an EMBL/GenBank/DDBJ whole genome shotgun (WGS) entry which is preliminary data.</text>
</comment>
<dbReference type="SUPFAM" id="SSF48452">
    <property type="entry name" value="TPR-like"/>
    <property type="match status" value="1"/>
</dbReference>
<protein>
    <submittedName>
        <fullName evidence="2">Uncharacterized protein</fullName>
    </submittedName>
</protein>
<feature type="region of interest" description="Disordered" evidence="1">
    <location>
        <begin position="335"/>
        <end position="379"/>
    </location>
</feature>
<dbReference type="Proteomes" id="UP000037460">
    <property type="component" value="Unassembled WGS sequence"/>
</dbReference>
<dbReference type="EMBL" id="JWZX01002420">
    <property type="protein sequence ID" value="KOO29406.1"/>
    <property type="molecule type" value="Genomic_DNA"/>
</dbReference>
<dbReference type="AlphaFoldDB" id="A0A0M0JS06"/>
<sequence>MGWHWTGETWEWRHLDLTELFYAAQDAVQSGDIDKAEENIVEIDREYKAEYEGSAYSAAANGGPPAMMVTSMAHNTRAEMALDRALDDGFPLRAFPEETLREAEAHLERALSVNPWNTAALMNSAMLARDLGDADKAAEHWRRASCRPPSWEDPDCSDDEDEVCDGWREAWLVDPYEKSVALACMYRALLLCQLGEHADADRELRRFGFRWKLAPGVWDLAAGRSDGIVAVAPGIYQALRRAFAPEAAYWRETQYENASASKRYFTFYVDLPELLRKAGAAEGAAVGAAEGGVGRTGRAELLCGEPPTALAPPETPRQHFFLVEADEVGARLRTEHGQGGTWAEVAVPPGAKRPRRLGSKDAGSKDAGSKDAGSKDAPI</sequence>
<reference evidence="3" key="1">
    <citation type="journal article" date="2015" name="PLoS Genet.">
        <title>Genome Sequence and Transcriptome Analyses of Chrysochromulina tobin: Metabolic Tools for Enhanced Algal Fitness in the Prominent Order Prymnesiales (Haptophyceae).</title>
        <authorList>
            <person name="Hovde B.T."/>
            <person name="Deodato C.R."/>
            <person name="Hunsperger H.M."/>
            <person name="Ryken S.A."/>
            <person name="Yost W."/>
            <person name="Jha R.K."/>
            <person name="Patterson J."/>
            <person name="Monnat R.J. Jr."/>
            <person name="Barlow S.B."/>
            <person name="Starkenburg S.R."/>
            <person name="Cattolico R.A."/>
        </authorList>
    </citation>
    <scope>NUCLEOTIDE SEQUENCE</scope>
    <source>
        <strain evidence="3">CCMP291</strain>
    </source>
</reference>
<dbReference type="Gene3D" id="1.25.40.10">
    <property type="entry name" value="Tetratricopeptide repeat domain"/>
    <property type="match status" value="1"/>
</dbReference>